<dbReference type="Proteomes" id="UP001500266">
    <property type="component" value="Unassembled WGS sequence"/>
</dbReference>
<organism evidence="2 3">
    <name type="scientific">Actinomadura keratinilytica</name>
    <dbReference type="NCBI Taxonomy" id="547461"/>
    <lineage>
        <taxon>Bacteria</taxon>
        <taxon>Bacillati</taxon>
        <taxon>Actinomycetota</taxon>
        <taxon>Actinomycetes</taxon>
        <taxon>Streptosporangiales</taxon>
        <taxon>Thermomonosporaceae</taxon>
        <taxon>Actinomadura</taxon>
    </lineage>
</organism>
<dbReference type="Pfam" id="PF02515">
    <property type="entry name" value="CoA_transf_3"/>
    <property type="match status" value="1"/>
</dbReference>
<dbReference type="GO" id="GO:0016740">
    <property type="term" value="F:transferase activity"/>
    <property type="evidence" value="ECO:0007669"/>
    <property type="project" value="UniProtKB-KW"/>
</dbReference>
<dbReference type="InterPro" id="IPR044855">
    <property type="entry name" value="CoA-Trfase_III_dom3_sf"/>
</dbReference>
<sequence length="386" mass="40863">MHNDRVLEGLRIIEVSSFVAAPLGGMTLAQLGAEVIRVDPLGGAADVGRHPLAPSGASLVWTGLNKGKRSVTVDFRSPEGRDVVTRLVADAGTVLTNAVGRSWLSYETLSKTRPDLIHLQIQGRADGTAAVDYTVNAEIGFPLVTGPADHAGPVNHVLPAWDMACGLYAAVGLLAADRRRTRTGAGARITLALHDVAVAMAGNLGFLAEAQLGAERPRIGNDLYGGLGRDFPLADGERVMVVALTARHFADLCAATELTATVAELERLLGADFTRDGDRFRHRESLFALLAPWFAGRTLAEVDRALKPTSVLYAPYRRFTDLDPASSPLLQQIDQPGVGRVHAPASPLDTGRRTVAPAPRLGEHTDDVLAELGLDPAGLRAKGVVA</sequence>
<dbReference type="InterPro" id="IPR050509">
    <property type="entry name" value="CoA-transferase_III"/>
</dbReference>
<comment type="caution">
    <text evidence="2">The sequence shown here is derived from an EMBL/GenBank/DDBJ whole genome shotgun (WGS) entry which is preliminary data.</text>
</comment>
<gene>
    <name evidence="2" type="ORF">GCM10022416_33980</name>
</gene>
<dbReference type="PANTHER" id="PTHR48228:SF5">
    <property type="entry name" value="ALPHA-METHYLACYL-COA RACEMASE"/>
    <property type="match status" value="1"/>
</dbReference>
<name>A0ABP7YYW3_9ACTN</name>
<reference evidence="3" key="1">
    <citation type="journal article" date="2019" name="Int. J. Syst. Evol. Microbiol.">
        <title>The Global Catalogue of Microorganisms (GCM) 10K type strain sequencing project: providing services to taxonomists for standard genome sequencing and annotation.</title>
        <authorList>
            <consortium name="The Broad Institute Genomics Platform"/>
            <consortium name="The Broad Institute Genome Sequencing Center for Infectious Disease"/>
            <person name="Wu L."/>
            <person name="Ma J."/>
        </authorList>
    </citation>
    <scope>NUCLEOTIDE SEQUENCE [LARGE SCALE GENOMIC DNA]</scope>
    <source>
        <strain evidence="3">JCM 17316</strain>
    </source>
</reference>
<dbReference type="SUPFAM" id="SSF89796">
    <property type="entry name" value="CoA-transferase family III (CaiB/BaiF)"/>
    <property type="match status" value="1"/>
</dbReference>
<evidence type="ECO:0000313" key="2">
    <source>
        <dbReference type="EMBL" id="GAA4143765.1"/>
    </source>
</evidence>
<keyword evidence="3" id="KW-1185">Reference proteome</keyword>
<dbReference type="PANTHER" id="PTHR48228">
    <property type="entry name" value="SUCCINYL-COA--D-CITRAMALATE COA-TRANSFERASE"/>
    <property type="match status" value="1"/>
</dbReference>
<evidence type="ECO:0000313" key="3">
    <source>
        <dbReference type="Proteomes" id="UP001500266"/>
    </source>
</evidence>
<keyword evidence="2" id="KW-0808">Transferase</keyword>
<dbReference type="InterPro" id="IPR003673">
    <property type="entry name" value="CoA-Trfase_fam_III"/>
</dbReference>
<dbReference type="InterPro" id="IPR023606">
    <property type="entry name" value="CoA-Trfase_III_dom_1_sf"/>
</dbReference>
<feature type="region of interest" description="Disordered" evidence="1">
    <location>
        <begin position="339"/>
        <end position="359"/>
    </location>
</feature>
<protein>
    <submittedName>
        <fullName evidence="2">CoA transferase</fullName>
    </submittedName>
</protein>
<evidence type="ECO:0000256" key="1">
    <source>
        <dbReference type="SAM" id="MobiDB-lite"/>
    </source>
</evidence>
<accession>A0ABP7YYW3</accession>
<dbReference type="Gene3D" id="3.40.50.10540">
    <property type="entry name" value="Crotonobetainyl-coa:carnitine coa-transferase, domain 1"/>
    <property type="match status" value="1"/>
</dbReference>
<dbReference type="EMBL" id="BAABDO010000048">
    <property type="protein sequence ID" value="GAA4143765.1"/>
    <property type="molecule type" value="Genomic_DNA"/>
</dbReference>
<dbReference type="Gene3D" id="3.30.1540.10">
    <property type="entry name" value="formyl-coa transferase, domain 3"/>
    <property type="match status" value="1"/>
</dbReference>
<proteinExistence type="predicted"/>